<protein>
    <submittedName>
        <fullName evidence="1">Uncharacterized protein</fullName>
    </submittedName>
</protein>
<dbReference type="EMBL" id="JBHSNC010000031">
    <property type="protein sequence ID" value="MFC5529860.1"/>
    <property type="molecule type" value="Genomic_DNA"/>
</dbReference>
<sequence>MPIAKEAAKLWQESEPGAEYEVVLGAGRCANADMPVAFNDVAAKFISR</sequence>
<accession>A0ABW0QYK7</accession>
<gene>
    <name evidence="1" type="ORF">ACFPQ4_10435</name>
</gene>
<name>A0ABW0QYK7_9BACL</name>
<comment type="caution">
    <text evidence="1">The sequence shown here is derived from an EMBL/GenBank/DDBJ whole genome shotgun (WGS) entry which is preliminary data.</text>
</comment>
<dbReference type="Proteomes" id="UP001596108">
    <property type="component" value="Unassembled WGS sequence"/>
</dbReference>
<keyword evidence="2" id="KW-1185">Reference proteome</keyword>
<evidence type="ECO:0000313" key="1">
    <source>
        <dbReference type="EMBL" id="MFC5529860.1"/>
    </source>
</evidence>
<reference evidence="2" key="1">
    <citation type="journal article" date="2019" name="Int. J. Syst. Evol. Microbiol.">
        <title>The Global Catalogue of Microorganisms (GCM) 10K type strain sequencing project: providing services to taxonomists for standard genome sequencing and annotation.</title>
        <authorList>
            <consortium name="The Broad Institute Genomics Platform"/>
            <consortium name="The Broad Institute Genome Sequencing Center for Infectious Disease"/>
            <person name="Wu L."/>
            <person name="Ma J."/>
        </authorList>
    </citation>
    <scope>NUCLEOTIDE SEQUENCE [LARGE SCALE GENOMIC DNA]</scope>
    <source>
        <strain evidence="2">CGMCC 1.18578</strain>
    </source>
</reference>
<proteinExistence type="predicted"/>
<organism evidence="1 2">
    <name type="scientific">Cohnella yongneupensis</name>
    <dbReference type="NCBI Taxonomy" id="425006"/>
    <lineage>
        <taxon>Bacteria</taxon>
        <taxon>Bacillati</taxon>
        <taxon>Bacillota</taxon>
        <taxon>Bacilli</taxon>
        <taxon>Bacillales</taxon>
        <taxon>Paenibacillaceae</taxon>
        <taxon>Cohnella</taxon>
    </lineage>
</organism>
<evidence type="ECO:0000313" key="2">
    <source>
        <dbReference type="Proteomes" id="UP001596108"/>
    </source>
</evidence>
<dbReference type="RefSeq" id="WP_378111782.1">
    <property type="nucleotide sequence ID" value="NZ_JBHSNC010000031.1"/>
</dbReference>